<evidence type="ECO:0000313" key="11">
    <source>
        <dbReference type="EMBL" id="KAK5163357.1"/>
    </source>
</evidence>
<dbReference type="InterPro" id="IPR013320">
    <property type="entry name" value="ConA-like_dom_sf"/>
</dbReference>
<evidence type="ECO:0000313" key="12">
    <source>
        <dbReference type="Proteomes" id="UP001337655"/>
    </source>
</evidence>
<evidence type="ECO:0000256" key="7">
    <source>
        <dbReference type="ARBA" id="ARBA00023295"/>
    </source>
</evidence>
<evidence type="ECO:0000256" key="4">
    <source>
        <dbReference type="ARBA" id="ARBA00022801"/>
    </source>
</evidence>
<proteinExistence type="inferred from homology"/>
<evidence type="ECO:0000256" key="1">
    <source>
        <dbReference type="ARBA" id="ARBA00001641"/>
    </source>
</evidence>
<keyword evidence="4 9" id="KW-0378">Hydrolase</keyword>
<dbReference type="GO" id="GO:0016162">
    <property type="term" value="F:cellulose 1,4-beta-cellobiosidase activity"/>
    <property type="evidence" value="ECO:0007669"/>
    <property type="project" value="UniProtKB-EC"/>
</dbReference>
<dbReference type="FunFam" id="2.70.100.10:FF:000001">
    <property type="entry name" value="Glucanase"/>
    <property type="match status" value="1"/>
</dbReference>
<keyword evidence="7 9" id="KW-0326">Glycosidase</keyword>
<dbReference type="EC" id="3.2.1.-" evidence="9"/>
<evidence type="ECO:0000256" key="9">
    <source>
        <dbReference type="RuleBase" id="RU361164"/>
    </source>
</evidence>
<protein>
    <recommendedName>
        <fullName evidence="9">Glucanase</fullName>
        <ecNumber evidence="9">3.2.1.-</ecNumber>
    </recommendedName>
</protein>
<dbReference type="Pfam" id="PF00840">
    <property type="entry name" value="Glyco_hydro_7"/>
    <property type="match status" value="1"/>
</dbReference>
<evidence type="ECO:0000256" key="5">
    <source>
        <dbReference type="ARBA" id="ARBA00023001"/>
    </source>
</evidence>
<evidence type="ECO:0000256" key="6">
    <source>
        <dbReference type="ARBA" id="ARBA00023277"/>
    </source>
</evidence>
<dbReference type="RefSeq" id="XP_064653851.1">
    <property type="nucleotide sequence ID" value="XM_064807947.1"/>
</dbReference>
<sequence length="456" mass="48210">MASMQRSLALTALAFGAGAWAQQAGTSTAENHPSMPWDLCTASGCTEQKGSIVLDSNWRWVHNVDGYTNCYDGNTWNADYCPNNQACAENCALDGADYTGTYGIQASDGSLTLTLKPGSNVGSRVYLMATDDENYEMFKLKNKEFTVDVDVSNLPCGLNGALYFVSMAEDGDLSATNKAGAKYGTGYCDSQCPQDIKFIDGKANVDGWTPSDGDPNSGTGNIGACCAEMDIWEANSISAAYTPHPCDGNGLVECTSDAECGVGDNRYKGTCDRDGCDFNSFRLGNESFYGPGDIVDTGSKMTVVTQFITSDNTDTGDLTAIRRVYVQGGKVIANSQSDVAGIDKTNEITSAFCTQQKDVFGDTNSFADKGGLAKMGDAMADGMVLVLSIWDDYTAGMRWLDAEAYPADADPSKPGIARGTCAVDSGVPSEVESQFGDASVTFSNIKFGAIGSTYSS</sequence>
<dbReference type="GeneID" id="89932055"/>
<evidence type="ECO:0000256" key="8">
    <source>
        <dbReference type="ARBA" id="ARBA00023326"/>
    </source>
</evidence>
<evidence type="ECO:0000256" key="2">
    <source>
        <dbReference type="ARBA" id="ARBA00006044"/>
    </source>
</evidence>
<comment type="catalytic activity">
    <reaction evidence="1">
        <text>Hydrolysis of (1-&gt;4)-beta-D-glucosidic linkages in cellulose and cellotetraose, releasing cellobiose from the non-reducing ends of the chains.</text>
        <dbReference type="EC" id="3.2.1.91"/>
    </reaction>
</comment>
<organism evidence="11 12">
    <name type="scientific">Saxophila tyrrhenica</name>
    <dbReference type="NCBI Taxonomy" id="1690608"/>
    <lineage>
        <taxon>Eukaryota</taxon>
        <taxon>Fungi</taxon>
        <taxon>Dikarya</taxon>
        <taxon>Ascomycota</taxon>
        <taxon>Pezizomycotina</taxon>
        <taxon>Dothideomycetes</taxon>
        <taxon>Dothideomycetidae</taxon>
        <taxon>Mycosphaerellales</taxon>
        <taxon>Extremaceae</taxon>
        <taxon>Saxophila</taxon>
    </lineage>
</organism>
<dbReference type="GO" id="GO:0030245">
    <property type="term" value="P:cellulose catabolic process"/>
    <property type="evidence" value="ECO:0007669"/>
    <property type="project" value="UniProtKB-KW"/>
</dbReference>
<evidence type="ECO:0000256" key="10">
    <source>
        <dbReference type="SAM" id="SignalP"/>
    </source>
</evidence>
<dbReference type="AlphaFoldDB" id="A0AAV9NUY9"/>
<dbReference type="InterPro" id="IPR001722">
    <property type="entry name" value="Glyco_hydro_7"/>
</dbReference>
<dbReference type="PANTHER" id="PTHR33753:SF2">
    <property type="entry name" value="GLYCOSIDE HYDROLASE FAMILY 7 PROTEIN"/>
    <property type="match status" value="1"/>
</dbReference>
<evidence type="ECO:0000256" key="3">
    <source>
        <dbReference type="ARBA" id="ARBA00022729"/>
    </source>
</evidence>
<comment type="caution">
    <text evidence="11">The sequence shown here is derived from an EMBL/GenBank/DDBJ whole genome shotgun (WGS) entry which is preliminary data.</text>
</comment>
<keyword evidence="6" id="KW-0119">Carbohydrate metabolism</keyword>
<dbReference type="SUPFAM" id="SSF49899">
    <property type="entry name" value="Concanavalin A-like lectins/glucanases"/>
    <property type="match status" value="1"/>
</dbReference>
<dbReference type="PRINTS" id="PR00734">
    <property type="entry name" value="GLHYDRLASE7"/>
</dbReference>
<keyword evidence="5 9" id="KW-0136">Cellulose degradation</keyword>
<keyword evidence="3 10" id="KW-0732">Signal</keyword>
<reference evidence="11 12" key="1">
    <citation type="submission" date="2023-08" db="EMBL/GenBank/DDBJ databases">
        <title>Black Yeasts Isolated from many extreme environments.</title>
        <authorList>
            <person name="Coleine C."/>
            <person name="Stajich J.E."/>
            <person name="Selbmann L."/>
        </authorList>
    </citation>
    <scope>NUCLEOTIDE SEQUENCE [LARGE SCALE GENOMIC DNA]</scope>
    <source>
        <strain evidence="11 12">CCFEE 5935</strain>
    </source>
</reference>
<dbReference type="EMBL" id="JAVRRT010000026">
    <property type="protein sequence ID" value="KAK5163357.1"/>
    <property type="molecule type" value="Genomic_DNA"/>
</dbReference>
<dbReference type="Proteomes" id="UP001337655">
    <property type="component" value="Unassembled WGS sequence"/>
</dbReference>
<feature type="chain" id="PRO_5043653693" description="Glucanase" evidence="10">
    <location>
        <begin position="22"/>
        <end position="456"/>
    </location>
</feature>
<keyword evidence="8 9" id="KW-0624">Polysaccharide degradation</keyword>
<gene>
    <name evidence="11" type="ORF">LTR77_010730</name>
</gene>
<dbReference type="PANTHER" id="PTHR33753">
    <property type="entry name" value="1,4-BETA-D-GLUCAN CELLOBIOHYDROLASE B"/>
    <property type="match status" value="1"/>
</dbReference>
<accession>A0AAV9NUY9</accession>
<comment type="similarity">
    <text evidence="2 9">Belongs to the glycosyl hydrolase 7 (cellulase C) family.</text>
</comment>
<dbReference type="CDD" id="cd07999">
    <property type="entry name" value="GH7_CBH_EG"/>
    <property type="match status" value="1"/>
</dbReference>
<dbReference type="InterPro" id="IPR037019">
    <property type="entry name" value="Glyco_hydro_7_sf"/>
</dbReference>
<dbReference type="Gene3D" id="2.70.100.10">
    <property type="entry name" value="Glycoside hydrolase, family 7, domain"/>
    <property type="match status" value="1"/>
</dbReference>
<feature type="signal peptide" evidence="10">
    <location>
        <begin position="1"/>
        <end position="21"/>
    </location>
</feature>
<keyword evidence="12" id="KW-1185">Reference proteome</keyword>
<name>A0AAV9NUY9_9PEZI</name>